<keyword evidence="2" id="KW-0812">Transmembrane</keyword>
<keyword evidence="3" id="KW-0732">Signal</keyword>
<dbReference type="RefSeq" id="WP_038090564.1">
    <property type="nucleotide sequence ID" value="NZ_JHEG04000001.1"/>
</dbReference>
<keyword evidence="2" id="KW-1133">Transmembrane helix</keyword>
<reference evidence="5" key="2">
    <citation type="submission" date="2019-11" db="EMBL/GenBank/DDBJ databases">
        <title>Improved Assembly of Tolypothrix boutellei genome.</title>
        <authorList>
            <person name="Sarangi A.N."/>
            <person name="Mukherjee M."/>
            <person name="Ghosh S."/>
            <person name="Singh D."/>
            <person name="Das A."/>
            <person name="Kant S."/>
            <person name="Prusty A."/>
            <person name="Tripathy S."/>
        </authorList>
    </citation>
    <scope>NUCLEOTIDE SEQUENCE</scope>
    <source>
        <strain evidence="5">VB521301</strain>
    </source>
</reference>
<accession>A0A0C1N8Z2</accession>
<evidence type="ECO:0000256" key="2">
    <source>
        <dbReference type="SAM" id="Phobius"/>
    </source>
</evidence>
<evidence type="ECO:0000259" key="4">
    <source>
        <dbReference type="Pfam" id="PF14257"/>
    </source>
</evidence>
<feature type="chain" id="PRO_5036532803" evidence="3">
    <location>
        <begin position="26"/>
        <end position="303"/>
    </location>
</feature>
<comment type="caution">
    <text evidence="6">The sequence shown here is derived from an EMBL/GenBank/DDBJ whole genome shotgun (WGS) entry which is preliminary data.</text>
</comment>
<evidence type="ECO:0000313" key="7">
    <source>
        <dbReference type="Proteomes" id="UP000029738"/>
    </source>
</evidence>
<feature type="signal peptide" evidence="3">
    <location>
        <begin position="1"/>
        <end position="25"/>
    </location>
</feature>
<feature type="region of interest" description="Disordered" evidence="1">
    <location>
        <begin position="31"/>
        <end position="55"/>
    </location>
</feature>
<dbReference type="Proteomes" id="UP000029738">
    <property type="component" value="Unassembled WGS sequence"/>
</dbReference>
<sequence length="303" mass="33112">MYKKLHSLIAILSLLAGGIIFTGCAAAPEMSGGAPPSNVPLQEEAPANDVSTDSSATAQAAQVRSRPQLIKKASMTVVVDSVDKSLEIVSQLINKQQGDLIGLEEQQPKVEYTRHTATIQMRVPQNLLEPTLDELAKLGNVENRTITAEDVGNQIVDIQARLSNLRKTESNLQKIMDKAGSVRDVLSVAKELNNVRESIERIDAQLKNLQNQVAYSTITLNLAAAVSAKATQPAFGLQVQEAWNNSTHSLGEFTVGLLKLGIWLLVYSPYLLVLVAAGYGLTRWRRNSQRLLRTPDSSHPDRR</sequence>
<keyword evidence="2" id="KW-0472">Membrane</keyword>
<dbReference type="EMBL" id="JHEG04000001">
    <property type="protein sequence ID" value="KAF3885224.1"/>
    <property type="molecule type" value="Genomic_DNA"/>
</dbReference>
<dbReference type="InterPro" id="IPR025645">
    <property type="entry name" value="DUF4349"/>
</dbReference>
<dbReference type="EMBL" id="JHEG02000058">
    <property type="protein sequence ID" value="KIE09076.1"/>
    <property type="molecule type" value="Genomic_DNA"/>
</dbReference>
<evidence type="ECO:0000313" key="6">
    <source>
        <dbReference type="EMBL" id="KIE09076.1"/>
    </source>
</evidence>
<keyword evidence="7" id="KW-1185">Reference proteome</keyword>
<feature type="transmembrane region" description="Helical" evidence="2">
    <location>
        <begin position="260"/>
        <end position="281"/>
    </location>
</feature>
<evidence type="ECO:0000256" key="1">
    <source>
        <dbReference type="SAM" id="MobiDB-lite"/>
    </source>
</evidence>
<organism evidence="6">
    <name type="scientific">Tolypothrix bouteillei VB521301</name>
    <dbReference type="NCBI Taxonomy" id="1479485"/>
    <lineage>
        <taxon>Bacteria</taxon>
        <taxon>Bacillati</taxon>
        <taxon>Cyanobacteriota</taxon>
        <taxon>Cyanophyceae</taxon>
        <taxon>Nostocales</taxon>
        <taxon>Tolypothrichaceae</taxon>
        <taxon>Tolypothrix</taxon>
    </lineage>
</organism>
<gene>
    <name evidence="6" type="ORF">DA73_0232025</name>
    <name evidence="5" type="ORF">DA73_0400006950</name>
</gene>
<dbReference type="STRING" id="1479485.DA73_0232025"/>
<proteinExistence type="predicted"/>
<dbReference type="PROSITE" id="PS51257">
    <property type="entry name" value="PROKAR_LIPOPROTEIN"/>
    <property type="match status" value="1"/>
</dbReference>
<evidence type="ECO:0000256" key="3">
    <source>
        <dbReference type="SAM" id="SignalP"/>
    </source>
</evidence>
<evidence type="ECO:0000313" key="5">
    <source>
        <dbReference type="EMBL" id="KAF3885224.1"/>
    </source>
</evidence>
<reference evidence="6" key="1">
    <citation type="journal article" date="2015" name="Genome Announc.">
        <title>Draft Genome Sequence of Tolypothrix boutellei Strain VB521301.</title>
        <authorList>
            <person name="Chandrababunaidu M.M."/>
            <person name="Singh D."/>
            <person name="Sen D."/>
            <person name="Bhan S."/>
            <person name="Das S."/>
            <person name="Gupta A."/>
            <person name="Adhikary S.P."/>
            <person name="Tripathy S."/>
        </authorList>
    </citation>
    <scope>NUCLEOTIDE SEQUENCE</scope>
    <source>
        <strain evidence="6">VB521301</strain>
    </source>
</reference>
<dbReference type="AlphaFoldDB" id="A0A0C1N8Z2"/>
<feature type="domain" description="DUF4349" evidence="4">
    <location>
        <begin position="68"/>
        <end position="282"/>
    </location>
</feature>
<name>A0A0C1N8Z2_9CYAN</name>
<protein>
    <submittedName>
        <fullName evidence="5">DUF4349 domain-containing protein</fullName>
    </submittedName>
</protein>
<dbReference type="OrthoDB" id="528207at2"/>
<dbReference type="Pfam" id="PF14257">
    <property type="entry name" value="DUF4349"/>
    <property type="match status" value="1"/>
</dbReference>